<keyword evidence="2" id="KW-1185">Reference proteome</keyword>
<dbReference type="OrthoDB" id="4380123at2"/>
<evidence type="ECO:0000313" key="2">
    <source>
        <dbReference type="Proteomes" id="UP000293874"/>
    </source>
</evidence>
<dbReference type="RefSeq" id="WP_130540767.1">
    <property type="nucleotide sequence ID" value="NZ_CP042431.1"/>
</dbReference>
<gene>
    <name evidence="1" type="ORF">EV199_2354</name>
</gene>
<evidence type="ECO:0000313" key="1">
    <source>
        <dbReference type="EMBL" id="RZS76469.1"/>
    </source>
</evidence>
<protein>
    <submittedName>
        <fullName evidence="1">Transport and Golgi organization protein 2</fullName>
    </submittedName>
</protein>
<reference evidence="1 2" key="1">
    <citation type="submission" date="2019-02" db="EMBL/GenBank/DDBJ databases">
        <title>Genomic Encyclopedia of Type Strains, Phase IV (KMG-IV): sequencing the most valuable type-strain genomes for metagenomic binning, comparative biology and taxonomic classification.</title>
        <authorList>
            <person name="Goeker M."/>
        </authorList>
    </citation>
    <scope>NUCLEOTIDE SEQUENCE [LARGE SCALE GENOMIC DNA]</scope>
    <source>
        <strain evidence="1 2">DSM 18116</strain>
    </source>
</reference>
<name>A0A4Q7N5Y7_9BACT</name>
<dbReference type="Pfam" id="PF05742">
    <property type="entry name" value="TANGO2"/>
    <property type="match status" value="1"/>
</dbReference>
<accession>A0A4Q7N5Y7</accession>
<dbReference type="Proteomes" id="UP000293874">
    <property type="component" value="Unassembled WGS sequence"/>
</dbReference>
<dbReference type="AlphaFoldDB" id="A0A4Q7N5Y7"/>
<comment type="caution">
    <text evidence="1">The sequence shown here is derived from an EMBL/GenBank/DDBJ whole genome shotgun (WGS) entry which is preliminary data.</text>
</comment>
<proteinExistence type="predicted"/>
<dbReference type="EMBL" id="SGXA01000001">
    <property type="protein sequence ID" value="RZS76469.1"/>
    <property type="molecule type" value="Genomic_DNA"/>
</dbReference>
<dbReference type="InterPro" id="IPR008551">
    <property type="entry name" value="TANGO2"/>
</dbReference>
<organism evidence="1 2">
    <name type="scientific">Pseudobacter ginsenosidimutans</name>
    <dbReference type="NCBI Taxonomy" id="661488"/>
    <lineage>
        <taxon>Bacteria</taxon>
        <taxon>Pseudomonadati</taxon>
        <taxon>Bacteroidota</taxon>
        <taxon>Chitinophagia</taxon>
        <taxon>Chitinophagales</taxon>
        <taxon>Chitinophagaceae</taxon>
        <taxon>Pseudobacter</taxon>
    </lineage>
</organism>
<sequence>MCTVTFVPTGNRLYITSNRDEKNWRPSAAAPAITEFPSGHILFPKDPHAGGTWIAAHENGNALVFLNGGFVAHSPQPPYRKSRGLILLDLLDSSSPINSFMAINLNNIEPFTAVLWEERLLFECRWDGKRKYQRDLNGEKPYIWSSVTLYDETVINKRKSWFDEWLKRNGQPDGEAIMHFHQFTGDGDQHNDLLMNRGGKVGTVSVTQLQLSSSDTLMQYLDLQSSETVSVSLSLEKIMAGR</sequence>